<organism evidence="1 2">
    <name type="scientific">Mesorhizobium sangaii</name>
    <dbReference type="NCBI Taxonomy" id="505389"/>
    <lineage>
        <taxon>Bacteria</taxon>
        <taxon>Pseudomonadati</taxon>
        <taxon>Pseudomonadota</taxon>
        <taxon>Alphaproteobacteria</taxon>
        <taxon>Hyphomicrobiales</taxon>
        <taxon>Phyllobacteriaceae</taxon>
        <taxon>Mesorhizobium</taxon>
    </lineage>
</organism>
<evidence type="ECO:0000313" key="1">
    <source>
        <dbReference type="EMBL" id="MBB6412311.1"/>
    </source>
</evidence>
<proteinExistence type="predicted"/>
<dbReference type="AlphaFoldDB" id="A0A841PEU4"/>
<name>A0A841PEU4_9HYPH</name>
<gene>
    <name evidence="1" type="ORF">HNQ71_005001</name>
</gene>
<evidence type="ECO:0000313" key="2">
    <source>
        <dbReference type="Proteomes" id="UP000556329"/>
    </source>
</evidence>
<keyword evidence="2" id="KW-1185">Reference proteome</keyword>
<reference evidence="1 2" key="1">
    <citation type="submission" date="2020-08" db="EMBL/GenBank/DDBJ databases">
        <title>Genomic Encyclopedia of Type Strains, Phase IV (KMG-IV): sequencing the most valuable type-strain genomes for metagenomic binning, comparative biology and taxonomic classification.</title>
        <authorList>
            <person name="Goeker M."/>
        </authorList>
    </citation>
    <scope>NUCLEOTIDE SEQUENCE [LARGE SCALE GENOMIC DNA]</scope>
    <source>
        <strain evidence="1 2">DSM 100039</strain>
    </source>
</reference>
<accession>A0A841PEU4</accession>
<dbReference type="EMBL" id="JACHEF010000005">
    <property type="protein sequence ID" value="MBB6412311.1"/>
    <property type="molecule type" value="Genomic_DNA"/>
</dbReference>
<dbReference type="Proteomes" id="UP000556329">
    <property type="component" value="Unassembled WGS sequence"/>
</dbReference>
<protein>
    <submittedName>
        <fullName evidence="1">Uncharacterized protein</fullName>
    </submittedName>
</protein>
<comment type="caution">
    <text evidence="1">The sequence shown here is derived from an EMBL/GenBank/DDBJ whole genome shotgun (WGS) entry which is preliminary data.</text>
</comment>
<sequence length="82" mass="9527">MINWLRPLKKIGQRFPPLGRIELVGLVDPQPRQCPPVRRELLTLARKRLFFLEMGFVRFKPIRVRRDDVVGHVVLLPLSGAC</sequence>